<dbReference type="InterPro" id="IPR013785">
    <property type="entry name" value="Aldolase_TIM"/>
</dbReference>
<dbReference type="PANTHER" id="PTHR15172:SF1">
    <property type="entry name" value="GALACTOCEREBROSIDASE"/>
    <property type="match status" value="1"/>
</dbReference>
<dbReference type="Proteomes" id="UP000735302">
    <property type="component" value="Unassembled WGS sequence"/>
</dbReference>
<evidence type="ECO:0000259" key="15">
    <source>
        <dbReference type="Pfam" id="PF17387"/>
    </source>
</evidence>
<reference evidence="17 18" key="1">
    <citation type="journal article" date="2021" name="Elife">
        <title>Chloroplast acquisition without the gene transfer in kleptoplastic sea slugs, Plakobranchus ocellatus.</title>
        <authorList>
            <person name="Maeda T."/>
            <person name="Takahashi S."/>
            <person name="Yoshida T."/>
            <person name="Shimamura S."/>
            <person name="Takaki Y."/>
            <person name="Nagai Y."/>
            <person name="Toyoda A."/>
            <person name="Suzuki Y."/>
            <person name="Arimoto A."/>
            <person name="Ishii H."/>
            <person name="Satoh N."/>
            <person name="Nishiyama T."/>
            <person name="Hasebe M."/>
            <person name="Maruyama T."/>
            <person name="Minagawa J."/>
            <person name="Obokata J."/>
            <person name="Shigenobu S."/>
        </authorList>
    </citation>
    <scope>NUCLEOTIDE SEQUENCE [LARGE SCALE GENOMIC DNA]</scope>
</reference>
<dbReference type="Pfam" id="PF21708">
    <property type="entry name" value="Glyco_hydro_59_C"/>
    <property type="match status" value="1"/>
</dbReference>
<dbReference type="GO" id="GO:0005764">
    <property type="term" value="C:lysosome"/>
    <property type="evidence" value="ECO:0007669"/>
    <property type="project" value="TreeGrafter"/>
</dbReference>
<dbReference type="FunFam" id="3.20.20.70:FF:000091">
    <property type="entry name" value="galactocerebrosidase precursor"/>
    <property type="match status" value="1"/>
</dbReference>
<feature type="active site" description="Nucleophile" evidence="12">
    <location>
        <position position="269"/>
    </location>
</feature>
<evidence type="ECO:0000256" key="2">
    <source>
        <dbReference type="ARBA" id="ARBA00012657"/>
    </source>
</evidence>
<feature type="signal peptide" evidence="13">
    <location>
        <begin position="1"/>
        <end position="17"/>
    </location>
</feature>
<evidence type="ECO:0000259" key="14">
    <source>
        <dbReference type="Pfam" id="PF02057"/>
    </source>
</evidence>
<dbReference type="InterPro" id="IPR049161">
    <property type="entry name" value="GH59_cat"/>
</dbReference>
<keyword evidence="3 13" id="KW-0732">Signal</keyword>
<evidence type="ECO:0000256" key="11">
    <source>
        <dbReference type="ARBA" id="ARBA00033098"/>
    </source>
</evidence>
<comment type="caution">
    <text evidence="17">The sequence shown here is derived from an EMBL/GenBank/DDBJ whole genome shotgun (WGS) entry which is preliminary data.</text>
</comment>
<keyword evidence="18" id="KW-1185">Reference proteome</keyword>
<evidence type="ECO:0000256" key="8">
    <source>
        <dbReference type="ARBA" id="ARBA00023157"/>
    </source>
</evidence>
<organism evidence="17 18">
    <name type="scientific">Plakobranchus ocellatus</name>
    <dbReference type="NCBI Taxonomy" id="259542"/>
    <lineage>
        <taxon>Eukaryota</taxon>
        <taxon>Metazoa</taxon>
        <taxon>Spiralia</taxon>
        <taxon>Lophotrochozoa</taxon>
        <taxon>Mollusca</taxon>
        <taxon>Gastropoda</taxon>
        <taxon>Heterobranchia</taxon>
        <taxon>Euthyneura</taxon>
        <taxon>Panpulmonata</taxon>
        <taxon>Sacoglossa</taxon>
        <taxon>Placobranchoidea</taxon>
        <taxon>Plakobranchidae</taxon>
        <taxon>Plakobranchus</taxon>
    </lineage>
</organism>
<name>A0AAV4BIK3_9GAST</name>
<dbReference type="GO" id="GO:0004336">
    <property type="term" value="F:galactosylceramidase activity"/>
    <property type="evidence" value="ECO:0007669"/>
    <property type="project" value="UniProtKB-EC"/>
</dbReference>
<evidence type="ECO:0000259" key="16">
    <source>
        <dbReference type="Pfam" id="PF21708"/>
    </source>
</evidence>
<dbReference type="InterPro" id="IPR001286">
    <property type="entry name" value="Glyco_hydro_59"/>
</dbReference>
<evidence type="ECO:0000256" key="9">
    <source>
        <dbReference type="ARBA" id="ARBA00023180"/>
    </source>
</evidence>
<evidence type="ECO:0000256" key="10">
    <source>
        <dbReference type="ARBA" id="ARBA00023295"/>
    </source>
</evidence>
<keyword evidence="7" id="KW-0443">Lipid metabolism</keyword>
<evidence type="ECO:0000256" key="12">
    <source>
        <dbReference type="PIRSR" id="PIRSR601286-50"/>
    </source>
</evidence>
<dbReference type="Gene3D" id="2.60.120.560">
    <property type="entry name" value="Exo-inulinase, domain 1"/>
    <property type="match status" value="1"/>
</dbReference>
<feature type="active site" description="Proton donor/acceptor" evidence="12">
    <location>
        <position position="194"/>
    </location>
</feature>
<dbReference type="InterPro" id="IPR035394">
    <property type="entry name" value="Glyco_hydro_59_dom"/>
</dbReference>
<dbReference type="Pfam" id="PF02057">
    <property type="entry name" value="Glyco_hydro_59"/>
    <property type="match status" value="1"/>
</dbReference>
<keyword evidence="9" id="KW-0325">Glycoprotein</keyword>
<keyword evidence="6" id="KW-0442">Lipid degradation</keyword>
<dbReference type="Pfam" id="PF17387">
    <property type="entry name" value="Glyco_hydro_59M"/>
    <property type="match status" value="1"/>
</dbReference>
<evidence type="ECO:0000256" key="5">
    <source>
        <dbReference type="ARBA" id="ARBA00022919"/>
    </source>
</evidence>
<proteinExistence type="inferred from homology"/>
<evidence type="ECO:0000313" key="18">
    <source>
        <dbReference type="Proteomes" id="UP000735302"/>
    </source>
</evidence>
<dbReference type="EMBL" id="BLXT01005060">
    <property type="protein sequence ID" value="GFO19227.1"/>
    <property type="molecule type" value="Genomic_DNA"/>
</dbReference>
<dbReference type="Gene3D" id="3.20.20.70">
    <property type="entry name" value="Aldolase class I"/>
    <property type="match status" value="1"/>
</dbReference>
<dbReference type="AlphaFoldDB" id="A0AAV4BIK3"/>
<dbReference type="SUPFAM" id="SSF51445">
    <property type="entry name" value="(Trans)glycosidases"/>
    <property type="match status" value="1"/>
</dbReference>
<dbReference type="Gene3D" id="3.20.20.80">
    <property type="entry name" value="Glycosidases"/>
    <property type="match status" value="1"/>
</dbReference>
<evidence type="ECO:0000313" key="17">
    <source>
        <dbReference type="EMBL" id="GFO19227.1"/>
    </source>
</evidence>
<feature type="domain" description="Glycosyl hydrolase family 59 central" evidence="15">
    <location>
        <begin position="357"/>
        <end position="470"/>
    </location>
</feature>
<dbReference type="FunFam" id="3.20.20.80:FF:000026">
    <property type="entry name" value="galactocerebrosidase precursor"/>
    <property type="match status" value="1"/>
</dbReference>
<keyword evidence="5" id="KW-0746">Sphingolipid metabolism</keyword>
<evidence type="ECO:0000256" key="1">
    <source>
        <dbReference type="ARBA" id="ARBA00005637"/>
    </source>
</evidence>
<feature type="domain" description="Glycosyl hydrolase family 59 C-terminal lectin" evidence="16">
    <location>
        <begin position="507"/>
        <end position="680"/>
    </location>
</feature>
<dbReference type="GO" id="GO:0016020">
    <property type="term" value="C:membrane"/>
    <property type="evidence" value="ECO:0007669"/>
    <property type="project" value="GOC"/>
</dbReference>
<accession>A0AAV4BIK3</accession>
<evidence type="ECO:0000256" key="3">
    <source>
        <dbReference type="ARBA" id="ARBA00022729"/>
    </source>
</evidence>
<evidence type="ECO:0000256" key="6">
    <source>
        <dbReference type="ARBA" id="ARBA00022963"/>
    </source>
</evidence>
<dbReference type="PRINTS" id="PR00850">
    <property type="entry name" value="GLHYDRLASE59"/>
</dbReference>
<evidence type="ECO:0000256" key="4">
    <source>
        <dbReference type="ARBA" id="ARBA00022801"/>
    </source>
</evidence>
<dbReference type="InterPro" id="IPR017853">
    <property type="entry name" value="GH"/>
</dbReference>
<dbReference type="InterPro" id="IPR049162">
    <property type="entry name" value="GH59_C"/>
</dbReference>
<dbReference type="GO" id="GO:0006683">
    <property type="term" value="P:galactosylceramide catabolic process"/>
    <property type="evidence" value="ECO:0007669"/>
    <property type="project" value="InterPro"/>
</dbReference>
<evidence type="ECO:0000256" key="13">
    <source>
        <dbReference type="SAM" id="SignalP"/>
    </source>
</evidence>
<keyword evidence="10" id="KW-0326">Glycosidase</keyword>
<sequence>MDFRFGALLILLPVVLCLNTREYSEYLNGFNLHQAPPPVVFDDSVGLGRKFEGIGAISGGGATSKLLVNYEKKLRDEILDYLFKPNFGASLQIFKVEIGGDVQSTDGTEASHMHNSWDENYSRGYEWWLMQEAKKRNPNIKLYSLPWGFPGWIGQGKLSPYANVNVTADYIVRWINGAKKVYNLTIDYVGIWNERPYDKTYIKTLRSMLDARGFSKTLIIAADEAWEIATDIEKDPSLAATIHAIGCHYPGTKSSIDAQRTGKSLWASEDYSTYNNEVGGGCWARILNQNYVNGLITSTISWNLIGSYYPDLPFYSDGLMTAVQPWSGYYIVATPIWMTAHTTQFVPVGWRYLSHGNGVGKLPKGGSYVSLTNDAKDQLTIIIETMTHDHSKCIRPGLPAYDVSAQNITITLKGSFAPVSQLNVWYSKLGFNGSANQMFQKQKPLVLKNGQAKLTLGLDEIVTLTTLTTGNKGSHPTPPGPKPYPLPYSDNFEALQVAQEPLNLAPQVGSFEVVQSQNASHNHVCRQTVLHPPIKWCPLTLSTPIAVIGQYSWDNITVTVEFEIPSVNGTNGVFVAARVDQGGCNVFAAHGIFFFVFAKDGQFIVTNDLLRTKVLTQGYVLFNPGWHNISLTVSGNEAVGVFDGVEYFTLKVPDHPANGWAAIGTDSFGLADFDNLSIKSAESISKVQFLQDDSESLYFESEINP</sequence>
<dbReference type="EC" id="3.2.1.46" evidence="2"/>
<dbReference type="PANTHER" id="PTHR15172">
    <property type="entry name" value="GALACTOCEREBROSIDASE"/>
    <property type="match status" value="1"/>
</dbReference>
<comment type="similarity">
    <text evidence="1">Belongs to the glycosyl hydrolase 59 family.</text>
</comment>
<keyword evidence="4" id="KW-0378">Hydrolase</keyword>
<keyword evidence="8" id="KW-1015">Disulfide bond</keyword>
<feature type="chain" id="PRO_5043338010" description="galactosylceramidase" evidence="13">
    <location>
        <begin position="18"/>
        <end position="705"/>
    </location>
</feature>
<evidence type="ECO:0000256" key="7">
    <source>
        <dbReference type="ARBA" id="ARBA00023098"/>
    </source>
</evidence>
<protein>
    <recommendedName>
        <fullName evidence="2">galactosylceramidase</fullName>
        <ecNumber evidence="2">3.2.1.46</ecNumber>
    </recommendedName>
    <alternativeName>
        <fullName evidence="11">Galactosylceramidase</fullName>
    </alternativeName>
</protein>
<gene>
    <name evidence="17" type="ORF">PoB_004573200</name>
</gene>
<feature type="domain" description="Glycosyl hydrolase family 59 catalytic" evidence="14">
    <location>
        <begin position="51"/>
        <end position="344"/>
    </location>
</feature>